<dbReference type="PANTHER" id="PTHR43464">
    <property type="entry name" value="METHYLTRANSFERASE"/>
    <property type="match status" value="1"/>
</dbReference>
<dbReference type="GO" id="GO:0008168">
    <property type="term" value="F:methyltransferase activity"/>
    <property type="evidence" value="ECO:0007669"/>
    <property type="project" value="UniProtKB-KW"/>
</dbReference>
<keyword evidence="3" id="KW-0949">S-adenosyl-L-methionine</keyword>
<dbReference type="SUPFAM" id="SSF53335">
    <property type="entry name" value="S-adenosyl-L-methionine-dependent methyltransferases"/>
    <property type="match status" value="1"/>
</dbReference>
<comment type="caution">
    <text evidence="4">The sequence shown here is derived from an EMBL/GenBank/DDBJ whole genome shotgun (WGS) entry which is preliminary data.</text>
</comment>
<proteinExistence type="predicted"/>
<evidence type="ECO:0000256" key="3">
    <source>
        <dbReference type="ARBA" id="ARBA00022691"/>
    </source>
</evidence>
<accession>A0A444J0V6</accession>
<evidence type="ECO:0000256" key="2">
    <source>
        <dbReference type="ARBA" id="ARBA00022679"/>
    </source>
</evidence>
<dbReference type="CDD" id="cd02440">
    <property type="entry name" value="AdoMet_MTases"/>
    <property type="match status" value="1"/>
</dbReference>
<evidence type="ECO:0000313" key="5">
    <source>
        <dbReference type="Proteomes" id="UP000287853"/>
    </source>
</evidence>
<dbReference type="PANTHER" id="PTHR43464:SF19">
    <property type="entry name" value="UBIQUINONE BIOSYNTHESIS O-METHYLTRANSFERASE, MITOCHONDRIAL"/>
    <property type="match status" value="1"/>
</dbReference>
<name>A0A444J0V6_9BACT</name>
<sequence length="304" mass="34260">MSKQEHDAAAAKLRAGVSSFDKPWYRSSSELLSRTGIRGKKCLDLCCGNGEFSRILKERHAMDVTCADYIPFHTQHAQEQGFPVIPVDIDTSAKEVDAVAEPYAGKFDLVVNLAAIEHVFNSDNLLRFAHTVLKPGGLLLVNTPNIDFFAYRMYALLAGNRPFGEGHHIRFWDFRFLRTNLFLNGFTVTNDARSFYALPQDAMLRAFKNRKRIASMVAWLFHSCQILQHIPLLRGMCSDELTVLAVKDEVPAVGFELNRVQHFLKEHTGSEKGKEAGKRLLAARKNGWLDEHLYLGKLVDSLAP</sequence>
<dbReference type="EMBL" id="MTKO01000052">
    <property type="protein sequence ID" value="RWX46769.1"/>
    <property type="molecule type" value="Genomic_DNA"/>
</dbReference>
<reference evidence="4 5" key="1">
    <citation type="submission" date="2017-01" db="EMBL/GenBank/DDBJ databases">
        <title>The cable genome- insights into the physiology and evolution of filamentous bacteria capable of sulfide oxidation via long distance electron transfer.</title>
        <authorList>
            <person name="Schreiber L."/>
            <person name="Bjerg J.T."/>
            <person name="Boggild A."/>
            <person name="Van De Vossenberg J."/>
            <person name="Meysman F."/>
            <person name="Nielsen L.P."/>
            <person name="Schramm A."/>
            <person name="Kjeldsen K.U."/>
        </authorList>
    </citation>
    <scope>NUCLEOTIDE SEQUENCE [LARGE SCALE GENOMIC DNA]</scope>
    <source>
        <strain evidence="4">MCF</strain>
    </source>
</reference>
<keyword evidence="1 4" id="KW-0489">Methyltransferase</keyword>
<evidence type="ECO:0000313" key="4">
    <source>
        <dbReference type="EMBL" id="RWX46769.1"/>
    </source>
</evidence>
<keyword evidence="2 4" id="KW-0808">Transferase</keyword>
<protein>
    <submittedName>
        <fullName evidence="4">Methyltransferase domain-containing protein</fullName>
    </submittedName>
</protein>
<gene>
    <name evidence="4" type="ORF">H206_01824</name>
</gene>
<keyword evidence="5" id="KW-1185">Reference proteome</keyword>
<dbReference type="GO" id="GO:0032259">
    <property type="term" value="P:methylation"/>
    <property type="evidence" value="ECO:0007669"/>
    <property type="project" value="UniProtKB-KW"/>
</dbReference>
<evidence type="ECO:0000256" key="1">
    <source>
        <dbReference type="ARBA" id="ARBA00022603"/>
    </source>
</evidence>
<dbReference type="Gene3D" id="3.40.50.150">
    <property type="entry name" value="Vaccinia Virus protein VP39"/>
    <property type="match status" value="1"/>
</dbReference>
<organism evidence="4 5">
    <name type="scientific">Candidatus Electrothrix aarhusensis</name>
    <dbReference type="NCBI Taxonomy" id="1859131"/>
    <lineage>
        <taxon>Bacteria</taxon>
        <taxon>Pseudomonadati</taxon>
        <taxon>Thermodesulfobacteriota</taxon>
        <taxon>Desulfobulbia</taxon>
        <taxon>Desulfobulbales</taxon>
        <taxon>Desulfobulbaceae</taxon>
        <taxon>Candidatus Electrothrix</taxon>
    </lineage>
</organism>
<dbReference type="Proteomes" id="UP000287853">
    <property type="component" value="Unassembled WGS sequence"/>
</dbReference>
<dbReference type="AlphaFoldDB" id="A0A444J0V6"/>
<dbReference type="Pfam" id="PF13489">
    <property type="entry name" value="Methyltransf_23"/>
    <property type="match status" value="1"/>
</dbReference>
<dbReference type="InterPro" id="IPR029063">
    <property type="entry name" value="SAM-dependent_MTases_sf"/>
</dbReference>